<reference evidence="2" key="1">
    <citation type="journal article" date="2022" name="Mol. Ecol. Resour.">
        <title>The genomes of chicory, endive, great burdock and yacon provide insights into Asteraceae palaeo-polyploidization history and plant inulin production.</title>
        <authorList>
            <person name="Fan W."/>
            <person name="Wang S."/>
            <person name="Wang H."/>
            <person name="Wang A."/>
            <person name="Jiang F."/>
            <person name="Liu H."/>
            <person name="Zhao H."/>
            <person name="Xu D."/>
            <person name="Zhang Y."/>
        </authorList>
    </citation>
    <scope>NUCLEOTIDE SEQUENCE [LARGE SCALE GENOMIC DNA]</scope>
    <source>
        <strain evidence="2">cv. Yunnan</strain>
    </source>
</reference>
<proteinExistence type="predicted"/>
<dbReference type="Proteomes" id="UP001056120">
    <property type="component" value="Linkage Group LG22"/>
</dbReference>
<evidence type="ECO:0000313" key="2">
    <source>
        <dbReference type="Proteomes" id="UP001056120"/>
    </source>
</evidence>
<organism evidence="1 2">
    <name type="scientific">Smallanthus sonchifolius</name>
    <dbReference type="NCBI Taxonomy" id="185202"/>
    <lineage>
        <taxon>Eukaryota</taxon>
        <taxon>Viridiplantae</taxon>
        <taxon>Streptophyta</taxon>
        <taxon>Embryophyta</taxon>
        <taxon>Tracheophyta</taxon>
        <taxon>Spermatophyta</taxon>
        <taxon>Magnoliopsida</taxon>
        <taxon>eudicotyledons</taxon>
        <taxon>Gunneridae</taxon>
        <taxon>Pentapetalae</taxon>
        <taxon>asterids</taxon>
        <taxon>campanulids</taxon>
        <taxon>Asterales</taxon>
        <taxon>Asteraceae</taxon>
        <taxon>Asteroideae</taxon>
        <taxon>Heliantheae alliance</taxon>
        <taxon>Millerieae</taxon>
        <taxon>Smallanthus</taxon>
    </lineage>
</organism>
<reference evidence="1 2" key="2">
    <citation type="journal article" date="2022" name="Mol. Ecol. Resour.">
        <title>The genomes of chicory, endive, great burdock and yacon provide insights into Asteraceae paleo-polyploidization history and plant inulin production.</title>
        <authorList>
            <person name="Fan W."/>
            <person name="Wang S."/>
            <person name="Wang H."/>
            <person name="Wang A."/>
            <person name="Jiang F."/>
            <person name="Liu H."/>
            <person name="Zhao H."/>
            <person name="Xu D."/>
            <person name="Zhang Y."/>
        </authorList>
    </citation>
    <scope>NUCLEOTIDE SEQUENCE [LARGE SCALE GENOMIC DNA]</scope>
    <source>
        <strain evidence="2">cv. Yunnan</strain>
        <tissue evidence="1">Leaves</tissue>
    </source>
</reference>
<comment type="caution">
    <text evidence="1">The sequence shown here is derived from an EMBL/GenBank/DDBJ whole genome shotgun (WGS) entry which is preliminary data.</text>
</comment>
<protein>
    <submittedName>
        <fullName evidence="1">Uncharacterized protein</fullName>
    </submittedName>
</protein>
<sequence length="81" mass="9416">MPEDAKDAFTSVIARMGKEINNENFSTIWDTNLIFRRSFKMKLFIISAFEVNNVVEEFVSGDESKPFRCSGFWLCIKQLVK</sequence>
<dbReference type="EMBL" id="CM042039">
    <property type="protein sequence ID" value="KAI3725066.1"/>
    <property type="molecule type" value="Genomic_DNA"/>
</dbReference>
<name>A0ACB9BSS4_9ASTR</name>
<evidence type="ECO:0000313" key="1">
    <source>
        <dbReference type="EMBL" id="KAI3725066.1"/>
    </source>
</evidence>
<keyword evidence="2" id="KW-1185">Reference proteome</keyword>
<accession>A0ACB9BSS4</accession>
<gene>
    <name evidence="1" type="ORF">L1987_64839</name>
</gene>